<feature type="signal peptide" evidence="1">
    <location>
        <begin position="1"/>
        <end position="17"/>
    </location>
</feature>
<reference evidence="3 4" key="1">
    <citation type="journal article" date="2018" name="PLoS Genet.">
        <title>Population sequencing reveals clonal diversity and ancestral inbreeding in the grapevine cultivar Chardonnay.</title>
        <authorList>
            <person name="Roach M.J."/>
            <person name="Johnson D.L."/>
            <person name="Bohlmann J."/>
            <person name="van Vuuren H.J."/>
            <person name="Jones S.J."/>
            <person name="Pretorius I.S."/>
            <person name="Schmidt S.A."/>
            <person name="Borneman A.R."/>
        </authorList>
    </citation>
    <scope>NUCLEOTIDE SEQUENCE [LARGE SCALE GENOMIC DNA]</scope>
    <source>
        <strain evidence="4">cv. Chardonnay</strain>
        <tissue evidence="3">Leaf</tissue>
    </source>
</reference>
<protein>
    <recommendedName>
        <fullName evidence="2">Retroviral polymerase SH3-like domain-containing protein</fullName>
    </recommendedName>
</protein>
<dbReference type="AlphaFoldDB" id="A0A438IAL3"/>
<organism evidence="3 4">
    <name type="scientific">Vitis vinifera</name>
    <name type="common">Grape</name>
    <dbReference type="NCBI Taxonomy" id="29760"/>
    <lineage>
        <taxon>Eukaryota</taxon>
        <taxon>Viridiplantae</taxon>
        <taxon>Streptophyta</taxon>
        <taxon>Embryophyta</taxon>
        <taxon>Tracheophyta</taxon>
        <taxon>Spermatophyta</taxon>
        <taxon>Magnoliopsida</taxon>
        <taxon>eudicotyledons</taxon>
        <taxon>Gunneridae</taxon>
        <taxon>Pentapetalae</taxon>
        <taxon>rosids</taxon>
        <taxon>Vitales</taxon>
        <taxon>Vitaceae</taxon>
        <taxon>Viteae</taxon>
        <taxon>Vitis</taxon>
    </lineage>
</organism>
<dbReference type="Pfam" id="PF25597">
    <property type="entry name" value="SH3_retrovirus"/>
    <property type="match status" value="1"/>
</dbReference>
<name>A0A438IAL3_VITVI</name>
<dbReference type="InterPro" id="IPR057670">
    <property type="entry name" value="SH3_retrovirus"/>
</dbReference>
<accession>A0A438IAL3</accession>
<evidence type="ECO:0000256" key="1">
    <source>
        <dbReference type="SAM" id="SignalP"/>
    </source>
</evidence>
<evidence type="ECO:0000313" key="3">
    <source>
        <dbReference type="EMBL" id="RVW93750.1"/>
    </source>
</evidence>
<dbReference type="EMBL" id="QGNW01000127">
    <property type="protein sequence ID" value="RVW93750.1"/>
    <property type="molecule type" value="Genomic_DNA"/>
</dbReference>
<evidence type="ECO:0000259" key="2">
    <source>
        <dbReference type="Pfam" id="PF25597"/>
    </source>
</evidence>
<dbReference type="Proteomes" id="UP000288805">
    <property type="component" value="Unassembled WGS sequence"/>
</dbReference>
<feature type="domain" description="Retroviral polymerase SH3-like" evidence="2">
    <location>
        <begin position="36"/>
        <end position="75"/>
    </location>
</feature>
<keyword evidence="1" id="KW-0732">Signal</keyword>
<sequence length="124" mass="14057">MGSFLLILISEFLGVWPMLLMCTSPINLLLEPNDVFFLGYPVGQKAYKLYDLDTHQMFTSRDVVFHETIFPYESIPSPSSNSDPVIPLSISDLSPPVHNPHHQNLFLPSNTLTTEFSFYSAITY</sequence>
<proteinExistence type="predicted"/>
<feature type="chain" id="PRO_5019487457" description="Retroviral polymerase SH3-like domain-containing protein" evidence="1">
    <location>
        <begin position="18"/>
        <end position="124"/>
    </location>
</feature>
<comment type="caution">
    <text evidence="3">The sequence shown here is derived from an EMBL/GenBank/DDBJ whole genome shotgun (WGS) entry which is preliminary data.</text>
</comment>
<evidence type="ECO:0000313" key="4">
    <source>
        <dbReference type="Proteomes" id="UP000288805"/>
    </source>
</evidence>
<gene>
    <name evidence="3" type="ORF">CK203_043422</name>
</gene>